<dbReference type="RefSeq" id="WP_386708670.1">
    <property type="nucleotide sequence ID" value="NZ_JBHRYF010000006.1"/>
</dbReference>
<accession>A0ABV7USP4</accession>
<keyword evidence="1" id="KW-0560">Oxidoreductase</keyword>
<reference evidence="2" key="1">
    <citation type="journal article" date="2019" name="Int. J. Syst. Evol. Microbiol.">
        <title>The Global Catalogue of Microorganisms (GCM) 10K type strain sequencing project: providing services to taxonomists for standard genome sequencing and annotation.</title>
        <authorList>
            <consortium name="The Broad Institute Genomics Platform"/>
            <consortium name="The Broad Institute Genome Sequencing Center for Infectious Disease"/>
            <person name="Wu L."/>
            <person name="Ma J."/>
        </authorList>
    </citation>
    <scope>NUCLEOTIDE SEQUENCE [LARGE SCALE GENOMIC DNA]</scope>
    <source>
        <strain evidence="2">KCTC 42211</strain>
    </source>
</reference>
<dbReference type="SUPFAM" id="SSF82784">
    <property type="entry name" value="OsmC-like"/>
    <property type="match status" value="1"/>
</dbReference>
<keyword evidence="1" id="KW-0575">Peroxidase</keyword>
<dbReference type="Gene3D" id="3.30.300.20">
    <property type="match status" value="1"/>
</dbReference>
<dbReference type="InterPro" id="IPR003718">
    <property type="entry name" value="OsmC/Ohr_fam"/>
</dbReference>
<dbReference type="EC" id="1.11.1.-" evidence="1"/>
<gene>
    <name evidence="1" type="ORF">ACFOM9_07950</name>
</gene>
<name>A0ABV7USP4_9GAMM</name>
<sequence length="197" mass="20814">MVRFGSTRHGACCTVRLRGWAAARRAQAPGNGGLTSRSSRCRFAARLNSGVRPLWRPSLVEISAHIRSGFDVHELVVSTDGTSRPLVISAKPSGRGSAVNGGELLMAALATCYCNDLYREASRLGVPIAGCEVRVQGYFDGVGLAAQSVTYSAVVESSAPAAQVEALLSETDRLAEVHNTLRTGCAVNRVAWHGFAA</sequence>
<evidence type="ECO:0000313" key="2">
    <source>
        <dbReference type="Proteomes" id="UP001595724"/>
    </source>
</evidence>
<dbReference type="GO" id="GO:0004601">
    <property type="term" value="F:peroxidase activity"/>
    <property type="evidence" value="ECO:0007669"/>
    <property type="project" value="UniProtKB-KW"/>
</dbReference>
<dbReference type="Proteomes" id="UP001595724">
    <property type="component" value="Unassembled WGS sequence"/>
</dbReference>
<dbReference type="InterPro" id="IPR015946">
    <property type="entry name" value="KH_dom-like_a/b"/>
</dbReference>
<organism evidence="1 2">
    <name type="scientific">Luteimonas notoginsengisoli</name>
    <dbReference type="NCBI Taxonomy" id="1578200"/>
    <lineage>
        <taxon>Bacteria</taxon>
        <taxon>Pseudomonadati</taxon>
        <taxon>Pseudomonadota</taxon>
        <taxon>Gammaproteobacteria</taxon>
        <taxon>Lysobacterales</taxon>
        <taxon>Lysobacteraceae</taxon>
        <taxon>Luteimonas</taxon>
    </lineage>
</organism>
<dbReference type="InterPro" id="IPR036102">
    <property type="entry name" value="OsmC/Ohrsf"/>
</dbReference>
<dbReference type="EMBL" id="JBHRYF010000006">
    <property type="protein sequence ID" value="MFC3660000.1"/>
    <property type="molecule type" value="Genomic_DNA"/>
</dbReference>
<dbReference type="Pfam" id="PF02566">
    <property type="entry name" value="OsmC"/>
    <property type="match status" value="1"/>
</dbReference>
<evidence type="ECO:0000313" key="1">
    <source>
        <dbReference type="EMBL" id="MFC3660000.1"/>
    </source>
</evidence>
<protein>
    <submittedName>
        <fullName evidence="1">OsmC family protein</fullName>
        <ecNumber evidence="1">1.11.1.-</ecNumber>
    </submittedName>
</protein>
<proteinExistence type="predicted"/>
<comment type="caution">
    <text evidence="1">The sequence shown here is derived from an EMBL/GenBank/DDBJ whole genome shotgun (WGS) entry which is preliminary data.</text>
</comment>
<keyword evidence="2" id="KW-1185">Reference proteome</keyword>